<feature type="domain" description="Histidine kinase" evidence="11">
    <location>
        <begin position="530"/>
        <end position="757"/>
    </location>
</feature>
<dbReference type="InterPro" id="IPR013515">
    <property type="entry name" value="Phytochrome_cen-reg"/>
</dbReference>
<evidence type="ECO:0000256" key="7">
    <source>
        <dbReference type="ARBA" id="ARBA00022777"/>
    </source>
</evidence>
<dbReference type="PANTHER" id="PTHR42878">
    <property type="entry name" value="TWO-COMPONENT HISTIDINE KINASE"/>
    <property type="match status" value="1"/>
</dbReference>
<keyword evidence="6" id="KW-0808">Transferase</keyword>
<dbReference type="SUPFAM" id="SSF55785">
    <property type="entry name" value="PYP-like sensor domain (PAS domain)"/>
    <property type="match status" value="1"/>
</dbReference>
<dbReference type="PROSITE" id="PS50109">
    <property type="entry name" value="HIS_KIN"/>
    <property type="match status" value="1"/>
</dbReference>
<dbReference type="Gene3D" id="3.30.450.20">
    <property type="entry name" value="PAS domain"/>
    <property type="match status" value="1"/>
</dbReference>
<evidence type="ECO:0000256" key="2">
    <source>
        <dbReference type="ARBA" id="ARBA00006402"/>
    </source>
</evidence>
<evidence type="ECO:0000259" key="11">
    <source>
        <dbReference type="PROSITE" id="PS50109"/>
    </source>
</evidence>
<dbReference type="EMBL" id="BAABGY010000018">
    <property type="protein sequence ID" value="GAA4343992.1"/>
    <property type="molecule type" value="Genomic_DNA"/>
</dbReference>
<evidence type="ECO:0000256" key="6">
    <source>
        <dbReference type="ARBA" id="ARBA00022679"/>
    </source>
</evidence>
<dbReference type="SUPFAM" id="SSF55781">
    <property type="entry name" value="GAF domain-like"/>
    <property type="match status" value="2"/>
</dbReference>
<keyword evidence="13" id="KW-1185">Reference proteome</keyword>
<evidence type="ECO:0000313" key="13">
    <source>
        <dbReference type="Proteomes" id="UP001501725"/>
    </source>
</evidence>
<feature type="domain" description="Phytochrome chromophore attachment site" evidence="10">
    <location>
        <begin position="145"/>
        <end position="307"/>
    </location>
</feature>
<dbReference type="Gene3D" id="3.30.450.40">
    <property type="match status" value="1"/>
</dbReference>
<dbReference type="InterPro" id="IPR043150">
    <property type="entry name" value="Phytochrome_PHY_sf"/>
</dbReference>
<dbReference type="InterPro" id="IPR001294">
    <property type="entry name" value="Phytochrome"/>
</dbReference>
<evidence type="ECO:0000313" key="12">
    <source>
        <dbReference type="EMBL" id="GAA4343992.1"/>
    </source>
</evidence>
<dbReference type="Proteomes" id="UP001501725">
    <property type="component" value="Unassembled WGS sequence"/>
</dbReference>
<dbReference type="InterPro" id="IPR036097">
    <property type="entry name" value="HisK_dim/P_sf"/>
</dbReference>
<sequence length="759" mass="84666">MNLKDISNRDLPNLADCASEPIHIPGSIQPHGVLLALDGSGIIRFCSANCAWAFGAEPSGLLQRPLAEVDATLAAAVNEALGRPDPRDKPFPHTAGGRAWEVFAGPADDGSVLVELECCHVPTVNDAELFDQTRDFIGHIERSRDLQELCGRIAAQVQAITGFDRVMIYRFDPEYNGEVYAESKVADIEPFHGLYYPNTDIPPQARELYLRNLMRAINDVHYEPVPILTAGNGDHASLDLSDALLRSVSPIHIQYLKNMGVGATLTISLVLEGRLWGLIACHHHGPLHLVHRQRQAALMQGHFLTSQIRVRQVAEEYGIYTVVEAHLQQLLNALQQEGDFPSRFRSFSSLMALTHASGVALLHQGQLHEMGLVPGRDRLRALFQWLAQGKGQQFVTSHLAAHYPDAAKITREASGVLYMRLGDPKKDAIIWFREEFERTIRWAGDPREAVKRSPVTNMLTPRSSFAQYKEQVRGHSREWRYSETNAAARFAGALQNQVHLEYLRAEEASQRLLNEKLVKANNELANINWITTHDLKEPIRKIQVFASKVMGSDEVQLSESLLNALSKIQGSAQRMRQLVDDIMSYSLTDDPAEAHVPTDLNGIIAEVIDAFEDELREKGGRLESTPLPTVPAVPYQMRQLFTNLVGNALKFAKPGLAPEVRIDCSLAAPGTFHLPLLDRAQPYYRIRVQDNGIGFREEQQERIFNIFYRLHDKEAYAGTGIGLAICKRIAENHGGIITARGAEGEGAEFEIYLPADRRE</sequence>
<dbReference type="InterPro" id="IPR016132">
    <property type="entry name" value="Phyto_chromo_attachment"/>
</dbReference>
<accession>A0ABP8HT21</accession>
<comment type="caution">
    <text evidence="12">The sequence shown here is derived from an EMBL/GenBank/DDBJ whole genome shotgun (WGS) entry which is preliminary data.</text>
</comment>
<comment type="similarity">
    <text evidence="2">In the N-terminal section; belongs to the phytochrome family.</text>
</comment>
<keyword evidence="9" id="KW-0675">Receptor</keyword>
<dbReference type="Pfam" id="PF00360">
    <property type="entry name" value="PHY"/>
    <property type="match status" value="1"/>
</dbReference>
<name>A0ABP8HT21_9BACT</name>
<dbReference type="InterPro" id="IPR029016">
    <property type="entry name" value="GAF-like_dom_sf"/>
</dbReference>
<evidence type="ECO:0000256" key="3">
    <source>
        <dbReference type="ARBA" id="ARBA00012438"/>
    </source>
</evidence>
<dbReference type="SUPFAM" id="SSF47384">
    <property type="entry name" value="Homodimeric domain of signal transducing histidine kinase"/>
    <property type="match status" value="1"/>
</dbReference>
<organism evidence="12 13">
    <name type="scientific">Flaviaesturariibacter amylovorans</name>
    <dbReference type="NCBI Taxonomy" id="1084520"/>
    <lineage>
        <taxon>Bacteria</taxon>
        <taxon>Pseudomonadati</taxon>
        <taxon>Bacteroidota</taxon>
        <taxon>Chitinophagia</taxon>
        <taxon>Chitinophagales</taxon>
        <taxon>Chitinophagaceae</taxon>
        <taxon>Flaviaestuariibacter</taxon>
    </lineage>
</organism>
<keyword evidence="4" id="KW-0600">Photoreceptor protein</keyword>
<dbReference type="Pfam" id="PF01590">
    <property type="entry name" value="GAF"/>
    <property type="match status" value="1"/>
</dbReference>
<evidence type="ECO:0000256" key="8">
    <source>
        <dbReference type="ARBA" id="ARBA00022991"/>
    </source>
</evidence>
<proteinExistence type="inferred from homology"/>
<evidence type="ECO:0000256" key="4">
    <source>
        <dbReference type="ARBA" id="ARBA00022543"/>
    </source>
</evidence>
<dbReference type="Gene3D" id="3.30.450.270">
    <property type="match status" value="1"/>
</dbReference>
<comment type="catalytic activity">
    <reaction evidence="1">
        <text>ATP + protein L-histidine = ADP + protein N-phospho-L-histidine.</text>
        <dbReference type="EC" id="2.7.13.3"/>
    </reaction>
</comment>
<dbReference type="SMART" id="SM00065">
    <property type="entry name" value="GAF"/>
    <property type="match status" value="1"/>
</dbReference>
<dbReference type="CDD" id="cd00082">
    <property type="entry name" value="HisKA"/>
    <property type="match status" value="1"/>
</dbReference>
<dbReference type="PROSITE" id="PS50046">
    <property type="entry name" value="PHYTOCHROME_2"/>
    <property type="match status" value="1"/>
</dbReference>
<keyword evidence="8" id="KW-0157">Chromophore</keyword>
<evidence type="ECO:0000259" key="10">
    <source>
        <dbReference type="PROSITE" id="PS50046"/>
    </source>
</evidence>
<dbReference type="InterPro" id="IPR003018">
    <property type="entry name" value="GAF"/>
</dbReference>
<dbReference type="SUPFAM" id="SSF55874">
    <property type="entry name" value="ATPase domain of HSP90 chaperone/DNA topoisomerase II/histidine kinase"/>
    <property type="match status" value="1"/>
</dbReference>
<dbReference type="Gene3D" id="3.30.565.10">
    <property type="entry name" value="Histidine kinase-like ATPase, C-terminal domain"/>
    <property type="match status" value="1"/>
</dbReference>
<dbReference type="Pfam" id="PF02518">
    <property type="entry name" value="HATPase_c"/>
    <property type="match status" value="1"/>
</dbReference>
<dbReference type="InterPro" id="IPR013654">
    <property type="entry name" value="PAS_2"/>
</dbReference>
<dbReference type="Gene3D" id="1.10.287.130">
    <property type="match status" value="1"/>
</dbReference>
<dbReference type="PRINTS" id="PR01033">
    <property type="entry name" value="PHYTOCHROME"/>
</dbReference>
<dbReference type="SMART" id="SM00387">
    <property type="entry name" value="HATPase_c"/>
    <property type="match status" value="1"/>
</dbReference>
<dbReference type="InterPro" id="IPR003594">
    <property type="entry name" value="HATPase_dom"/>
</dbReference>
<dbReference type="PANTHER" id="PTHR42878:SF15">
    <property type="entry name" value="BACTERIOPHYTOCHROME"/>
    <property type="match status" value="1"/>
</dbReference>
<dbReference type="InterPro" id="IPR036890">
    <property type="entry name" value="HATPase_C_sf"/>
</dbReference>
<dbReference type="EC" id="2.7.13.3" evidence="3"/>
<reference evidence="13" key="1">
    <citation type="journal article" date="2019" name="Int. J. Syst. Evol. Microbiol.">
        <title>The Global Catalogue of Microorganisms (GCM) 10K type strain sequencing project: providing services to taxonomists for standard genome sequencing and annotation.</title>
        <authorList>
            <consortium name="The Broad Institute Genomics Platform"/>
            <consortium name="The Broad Institute Genome Sequencing Center for Infectious Disease"/>
            <person name="Wu L."/>
            <person name="Ma J."/>
        </authorList>
    </citation>
    <scope>NUCLEOTIDE SEQUENCE [LARGE SCALE GENOMIC DNA]</scope>
    <source>
        <strain evidence="13">JCM 17919</strain>
    </source>
</reference>
<keyword evidence="5" id="KW-0716">Sensory transduction</keyword>
<dbReference type="RefSeq" id="WP_345258238.1">
    <property type="nucleotide sequence ID" value="NZ_BAABGY010000018.1"/>
</dbReference>
<evidence type="ECO:0000256" key="5">
    <source>
        <dbReference type="ARBA" id="ARBA00022606"/>
    </source>
</evidence>
<gene>
    <name evidence="12" type="primary">bphP</name>
    <name evidence="12" type="ORF">GCM10023184_44750</name>
</gene>
<dbReference type="InterPro" id="IPR005467">
    <property type="entry name" value="His_kinase_dom"/>
</dbReference>
<dbReference type="InterPro" id="IPR035965">
    <property type="entry name" value="PAS-like_dom_sf"/>
</dbReference>
<keyword evidence="7" id="KW-0418">Kinase</keyword>
<dbReference type="InterPro" id="IPR050351">
    <property type="entry name" value="BphY/WalK/GraS-like"/>
</dbReference>
<protein>
    <recommendedName>
        <fullName evidence="3">histidine kinase</fullName>
        <ecNumber evidence="3">2.7.13.3</ecNumber>
    </recommendedName>
</protein>
<dbReference type="InterPro" id="IPR003661">
    <property type="entry name" value="HisK_dim/P_dom"/>
</dbReference>
<dbReference type="Pfam" id="PF08446">
    <property type="entry name" value="PAS_2"/>
    <property type="match status" value="1"/>
</dbReference>
<evidence type="ECO:0000256" key="1">
    <source>
        <dbReference type="ARBA" id="ARBA00000085"/>
    </source>
</evidence>
<evidence type="ECO:0000256" key="9">
    <source>
        <dbReference type="ARBA" id="ARBA00023170"/>
    </source>
</evidence>